<proteinExistence type="predicted"/>
<evidence type="ECO:0000313" key="1">
    <source>
        <dbReference type="EMBL" id="DAE21742.1"/>
    </source>
</evidence>
<dbReference type="InterPro" id="IPR036390">
    <property type="entry name" value="WH_DNA-bd_sf"/>
</dbReference>
<protein>
    <submittedName>
        <fullName evidence="1">Helix-turn-helix domain protein</fullName>
    </submittedName>
</protein>
<accession>A0A8S5QRC5</accession>
<dbReference type="SUPFAM" id="SSF46785">
    <property type="entry name" value="Winged helix' DNA-binding domain"/>
    <property type="match status" value="1"/>
</dbReference>
<name>A0A8S5QRC5_9CAUD</name>
<reference evidence="1" key="1">
    <citation type="journal article" date="2021" name="Proc. Natl. Acad. Sci. U.S.A.">
        <title>A Catalog of Tens of Thousands of Viruses from Human Metagenomes Reveals Hidden Associations with Chronic Diseases.</title>
        <authorList>
            <person name="Tisza M.J."/>
            <person name="Buck C.B."/>
        </authorList>
    </citation>
    <scope>NUCLEOTIDE SEQUENCE</scope>
    <source>
        <strain evidence="1">Ct2773</strain>
    </source>
</reference>
<dbReference type="InterPro" id="IPR036388">
    <property type="entry name" value="WH-like_DNA-bd_sf"/>
</dbReference>
<sequence>MGVFRMEAKDGTYVNIQSFMVNELHLSGNALIIYAVIYGFSQDGDSWFTGSRSYLAAWCQASKSTVSRNLETLCADGLIERRERTESGVLLVDYRVVRGTQNEQWCTQNEQGGVPKMGTGGVPKMGTGGVPKMSTHNIEVDSIDTKPSGEHRETRHKYGEYENVLLSDTDLAKLKAEFPTDWEERVERLSAYMASTGKGYKSHLATIRNWARRDSEARKKTSHIESHWQKTEEEKQDEEAWMRNIIQC</sequence>
<organism evidence="1">
    <name type="scientific">Siphoviridae sp. ct2773</name>
    <dbReference type="NCBI Taxonomy" id="2826275"/>
    <lineage>
        <taxon>Viruses</taxon>
        <taxon>Duplodnaviria</taxon>
        <taxon>Heunggongvirae</taxon>
        <taxon>Uroviricota</taxon>
        <taxon>Caudoviricetes</taxon>
    </lineage>
</organism>
<dbReference type="EMBL" id="BK015717">
    <property type="protein sequence ID" value="DAE21742.1"/>
    <property type="molecule type" value="Genomic_DNA"/>
</dbReference>
<dbReference type="Pfam" id="PF13730">
    <property type="entry name" value="HTH_36"/>
    <property type="match status" value="1"/>
</dbReference>
<dbReference type="Gene3D" id="1.10.10.10">
    <property type="entry name" value="Winged helix-like DNA-binding domain superfamily/Winged helix DNA-binding domain"/>
    <property type="match status" value="1"/>
</dbReference>